<feature type="region of interest" description="Disordered" evidence="1">
    <location>
        <begin position="221"/>
        <end position="245"/>
    </location>
</feature>
<feature type="region of interest" description="Disordered" evidence="1">
    <location>
        <begin position="264"/>
        <end position="298"/>
    </location>
</feature>
<sequence length="885" mass="105024">MFQEKSPEAVCNASLIRNVWEIRTKTYTQKLNTEDERVKKSALQQINQEWQNRMESKRKAPPRLERKARHNENTTLQNYLNKPALSHMNNTDIFNSKFQNQRGSLSKRGKFINDIYQGQPSLQMWGKSWKFSRPKLHMEEEGQAESVSDWGESWKFLNLQPNLEDQPWSEQDLYDDDLDFQLHNGTTLLSKEAKSNAFLSSQDLEENLCCLEWEQSWKFPKHPSHEKESSSEEDQYNGSTDIESDEDMCLSYGSMPLDYENEMSEWSESWKVPKPEETDSQSVESEPMEDEDHEDNLDKTSVSKWFESWMILYHELPKKKSQSSDWSESWKLLHVPSQQEKNSHTDQGLSDESSDIHDFERMLPPKGNKINILLTSQDFSVSEWSGSWEITKPQVQALPQNDQRHESEKDESMKGMSESILDFQSEKESCVKIKSKYRQFLSPQVFCDELSTSEWGESWKYFKHQSFQDIHTDELFINQMDKKRSLSDWSESWKFSQKRLCNDKPSFTEWENSWFFTSEPYICKALLIQENRANDHLDLLPGNSTFLSKSVKFRNLLNSMLHKDRPSLSEWSDSWKITNLEISQQTEFEESLEIQNYNEMMFNFKAEKCRIFCASHTHEEKLSLEKWGESWKFAKRQHPRDGAILSKKCKIINFQNSEWASSWKFLNLTLHQKKECWEKSWTNVAEICRENPSKWGKPWKISNPQPPMENGSWLKAEDFHHQNQLIILAKSRCRKFLFSQLETNRQSLRLWSHSWKLLKRHADNKTKAGKSSSQDSSDLYTHIMSRRSKARKVLMTPLEKEKLAPRKWGDAWRLAKTQPRQRRGSYLKTSKETMKEDKAHLADWSKSWKFLYTQQTEEKSFMPEWEESWKYLLTHQQEREGERSK</sequence>
<feature type="compositionally biased region" description="Polar residues" evidence="1">
    <location>
        <begin position="337"/>
        <end position="351"/>
    </location>
</feature>
<dbReference type="EMBL" id="JAFIRN010000015">
    <property type="protein sequence ID" value="KAG5834343.1"/>
    <property type="molecule type" value="Genomic_DNA"/>
</dbReference>
<accession>A0A9D3RL28</accession>
<comment type="caution">
    <text evidence="2">The sequence shown here is derived from an EMBL/GenBank/DDBJ whole genome shotgun (WGS) entry which is preliminary data.</text>
</comment>
<proteinExistence type="predicted"/>
<organism evidence="2 3">
    <name type="scientific">Anguilla anguilla</name>
    <name type="common">European freshwater eel</name>
    <name type="synonym">Muraena anguilla</name>
    <dbReference type="NCBI Taxonomy" id="7936"/>
    <lineage>
        <taxon>Eukaryota</taxon>
        <taxon>Metazoa</taxon>
        <taxon>Chordata</taxon>
        <taxon>Craniata</taxon>
        <taxon>Vertebrata</taxon>
        <taxon>Euteleostomi</taxon>
        <taxon>Actinopterygii</taxon>
        <taxon>Neopterygii</taxon>
        <taxon>Teleostei</taxon>
        <taxon>Anguilliformes</taxon>
        <taxon>Anguillidae</taxon>
        <taxon>Anguilla</taxon>
    </lineage>
</organism>
<protein>
    <submittedName>
        <fullName evidence="2">Uncharacterized protein</fullName>
    </submittedName>
</protein>
<keyword evidence="3" id="KW-1185">Reference proteome</keyword>
<evidence type="ECO:0000313" key="2">
    <source>
        <dbReference type="EMBL" id="KAG5834343.1"/>
    </source>
</evidence>
<dbReference type="AlphaFoldDB" id="A0A9D3RL28"/>
<feature type="compositionally biased region" description="Acidic residues" evidence="1">
    <location>
        <begin position="286"/>
        <end position="295"/>
    </location>
</feature>
<reference evidence="2" key="1">
    <citation type="submission" date="2021-01" db="EMBL/GenBank/DDBJ databases">
        <title>A chromosome-scale assembly of European eel, Anguilla anguilla.</title>
        <authorList>
            <person name="Henkel C."/>
            <person name="Jong-Raadsen S.A."/>
            <person name="Dufour S."/>
            <person name="Weltzien F.-A."/>
            <person name="Palstra A.P."/>
            <person name="Pelster B."/>
            <person name="Spaink H.P."/>
            <person name="Van Den Thillart G.E."/>
            <person name="Jansen H."/>
            <person name="Zahm M."/>
            <person name="Klopp C."/>
            <person name="Cedric C."/>
            <person name="Louis A."/>
            <person name="Berthelot C."/>
            <person name="Parey E."/>
            <person name="Roest Crollius H."/>
            <person name="Montfort J."/>
            <person name="Robinson-Rechavi M."/>
            <person name="Bucao C."/>
            <person name="Bouchez O."/>
            <person name="Gislard M."/>
            <person name="Lluch J."/>
            <person name="Milhes M."/>
            <person name="Lampietro C."/>
            <person name="Lopez Roques C."/>
            <person name="Donnadieu C."/>
            <person name="Braasch I."/>
            <person name="Desvignes T."/>
            <person name="Postlethwait J."/>
            <person name="Bobe J."/>
            <person name="Guiguen Y."/>
            <person name="Dirks R."/>
        </authorList>
    </citation>
    <scope>NUCLEOTIDE SEQUENCE</scope>
    <source>
        <strain evidence="2">Tag_6206</strain>
        <tissue evidence="2">Liver</tissue>
    </source>
</reference>
<feature type="region of interest" description="Disordered" evidence="1">
    <location>
        <begin position="337"/>
        <end position="362"/>
    </location>
</feature>
<feature type="region of interest" description="Disordered" evidence="1">
    <location>
        <begin position="392"/>
        <end position="415"/>
    </location>
</feature>
<evidence type="ECO:0000313" key="3">
    <source>
        <dbReference type="Proteomes" id="UP001044222"/>
    </source>
</evidence>
<feature type="compositionally biased region" description="Basic and acidic residues" evidence="1">
    <location>
        <begin position="402"/>
        <end position="413"/>
    </location>
</feature>
<gene>
    <name evidence="2" type="ORF">ANANG_G00260520</name>
</gene>
<evidence type="ECO:0000256" key="1">
    <source>
        <dbReference type="SAM" id="MobiDB-lite"/>
    </source>
</evidence>
<dbReference type="Proteomes" id="UP001044222">
    <property type="component" value="Chromosome 15"/>
</dbReference>
<name>A0A9D3RL28_ANGAN</name>